<gene>
    <name evidence="1" type="ORF">EMPS_11630</name>
</gene>
<sequence length="82" mass="9234">MQRLLSRMVLAYHLHGGKTSFAGKDQADFVDKALCKLRPHSGGIQMDEPMVIEAVETEQKASGKDPAFLEYLDQIFHINETE</sequence>
<organism evidence="1 2">
    <name type="scientific">Entomortierella parvispora</name>
    <dbReference type="NCBI Taxonomy" id="205924"/>
    <lineage>
        <taxon>Eukaryota</taxon>
        <taxon>Fungi</taxon>
        <taxon>Fungi incertae sedis</taxon>
        <taxon>Mucoromycota</taxon>
        <taxon>Mortierellomycotina</taxon>
        <taxon>Mortierellomycetes</taxon>
        <taxon>Mortierellales</taxon>
        <taxon>Mortierellaceae</taxon>
        <taxon>Entomortierella</taxon>
    </lineage>
</organism>
<proteinExistence type="predicted"/>
<evidence type="ECO:0000313" key="2">
    <source>
        <dbReference type="Proteomes" id="UP000827284"/>
    </source>
</evidence>
<dbReference type="OrthoDB" id="2420447at2759"/>
<comment type="caution">
    <text evidence="1">The sequence shown here is derived from an EMBL/GenBank/DDBJ whole genome shotgun (WGS) entry which is preliminary data.</text>
</comment>
<dbReference type="AlphaFoldDB" id="A0A9P3M2D2"/>
<reference evidence="1" key="1">
    <citation type="submission" date="2021-11" db="EMBL/GenBank/DDBJ databases">
        <authorList>
            <person name="Herlambang A."/>
            <person name="Guo Y."/>
            <person name="Takashima Y."/>
            <person name="Nishizawa T."/>
        </authorList>
    </citation>
    <scope>NUCLEOTIDE SEQUENCE</scope>
    <source>
        <strain evidence="1">E1425</strain>
    </source>
</reference>
<protein>
    <submittedName>
        <fullName evidence="1">Uncharacterized protein</fullName>
    </submittedName>
</protein>
<reference evidence="1" key="2">
    <citation type="journal article" date="2022" name="Microbiol. Resour. Announc.">
        <title>Whole-Genome Sequence of Entomortierella parvispora E1425, a Mucoromycotan Fungus Associated with Burkholderiaceae-Related Endosymbiotic Bacteria.</title>
        <authorList>
            <person name="Herlambang A."/>
            <person name="Guo Y."/>
            <person name="Takashima Y."/>
            <person name="Narisawa K."/>
            <person name="Ohta H."/>
            <person name="Nishizawa T."/>
        </authorList>
    </citation>
    <scope>NUCLEOTIDE SEQUENCE</scope>
    <source>
        <strain evidence="1">E1425</strain>
    </source>
</reference>
<name>A0A9P3M2D2_9FUNG</name>
<dbReference type="Proteomes" id="UP000827284">
    <property type="component" value="Unassembled WGS sequence"/>
</dbReference>
<evidence type="ECO:0000313" key="1">
    <source>
        <dbReference type="EMBL" id="GJJ79269.1"/>
    </source>
</evidence>
<keyword evidence="2" id="KW-1185">Reference proteome</keyword>
<dbReference type="EMBL" id="BQFW01000018">
    <property type="protein sequence ID" value="GJJ79269.1"/>
    <property type="molecule type" value="Genomic_DNA"/>
</dbReference>
<accession>A0A9P3M2D2</accession>